<accession>A0A813LBZ9</accession>
<proteinExistence type="predicted"/>
<feature type="transmembrane region" description="Helical" evidence="4">
    <location>
        <begin position="1000"/>
        <end position="1020"/>
    </location>
</feature>
<dbReference type="PANTHER" id="PTHR10288">
    <property type="entry name" value="KH DOMAIN CONTAINING RNA BINDING PROTEIN"/>
    <property type="match status" value="1"/>
</dbReference>
<reference evidence="6" key="1">
    <citation type="submission" date="2021-02" db="EMBL/GenBank/DDBJ databases">
        <authorList>
            <person name="Dougan E. K."/>
            <person name="Rhodes N."/>
            <person name="Thang M."/>
            <person name="Chan C."/>
        </authorList>
    </citation>
    <scope>NUCLEOTIDE SEQUENCE</scope>
</reference>
<feature type="domain" description="K Homology" evidence="5">
    <location>
        <begin position="141"/>
        <end position="211"/>
    </location>
</feature>
<dbReference type="GO" id="GO:0003723">
    <property type="term" value="F:RNA binding"/>
    <property type="evidence" value="ECO:0007669"/>
    <property type="project" value="UniProtKB-UniRule"/>
</dbReference>
<gene>
    <name evidence="6" type="ORF">PGLA2088_LOCUS45191</name>
</gene>
<comment type="caution">
    <text evidence="6">The sequence shown here is derived from an EMBL/GenBank/DDBJ whole genome shotgun (WGS) entry which is preliminary data.</text>
</comment>
<keyword evidence="2" id="KW-0694">RNA-binding</keyword>
<dbReference type="Proteomes" id="UP000626109">
    <property type="component" value="Unassembled WGS sequence"/>
</dbReference>
<feature type="region of interest" description="Disordered" evidence="3">
    <location>
        <begin position="1685"/>
        <end position="1704"/>
    </location>
</feature>
<feature type="region of interest" description="Disordered" evidence="3">
    <location>
        <begin position="469"/>
        <end position="501"/>
    </location>
</feature>
<feature type="region of interest" description="Disordered" evidence="3">
    <location>
        <begin position="1652"/>
        <end position="1673"/>
    </location>
</feature>
<feature type="compositionally biased region" description="Low complexity" evidence="3">
    <location>
        <begin position="1871"/>
        <end position="1896"/>
    </location>
</feature>
<name>A0A813LBZ9_POLGL</name>
<evidence type="ECO:0000313" key="6">
    <source>
        <dbReference type="EMBL" id="CAE8728649.1"/>
    </source>
</evidence>
<dbReference type="InterPro" id="IPR004088">
    <property type="entry name" value="KH_dom_type_1"/>
</dbReference>
<sequence>VEMEHANNPAGNGAAKRSAPPVGEENVGWDQEAKRPRTAAPQLPLAGGASPPQQGPRDGHQGGKETTMLVPAQSAGAIIGKQGSGLKLIRERCGVHLEVLQQDKAPQWPNERVVILKGSLSGRQAAVAAVVHAAFPLEQHDAVDLRLLVSSSDAGAVIGRQGGNLKAIRERCQVGVQVDKNEIRPGERLVTANGALPAVLAASHLILESLVWKQVGNEVALCMQMPLVSGDVVASYMAGGALWVPGSEDNLVVLRGPEPLWAGTSLAGLLLLAFLLGVALRLCVRCGYGLFLCCSRSLHGSGCSLLLSGSSPGGGASLAFKRGDSASLRQAEGSRPSQARLNRGGLPRLQLRHPRGLCGRWRKARASAMADPSAAELNTLNNLVSIYDSAGFDGELLSALASALGVPTKIRDVVFVNRFTCDLTVGALTLLGAAATDPRVPVPPVQQGRVEVVRLVCLLRCGMPVDTPGAPSTASASGAGEAASGSGAQPGAMDPGSRGSPHGVLLCSRQPFHSLSLQSGHGFTLRPSGVCFAAFAGLLGSLWPARCLARQPSRGFALQPSAVSQLDFAAWSRFYLAAITVGLGSLRGCAWQPLARSVSCEAALTGLCFAAVSRFAACLCSLVTALPCGHQGFALQPSRVCLAAFGPLGVSPGSLQGFALQPSAVSQLVCAVWSRFYLAAITVLLGSLRGCAWQPLARSVSCEAALTGFCFAAVSRFAAGLCSLVTALPCGHQGFALQPSRVCLAAFGPLGVLRGSPHGVLLCSRQPFHSLTLQPGHGFTLRPSRFCWQPSRVCVAAFGPLGVLRGSLTGFCFAAVSRFAACLCSLVTALPCGHQGFALQPSRVCLAAFGPLGVLRGSPHGVLLCSRQPFHSLTLTAWSRFYLAAITVCLAAFAVVLGSLWPARCLARQPSRGFALQPSAVSQLVFEVWSRLYLAAIRVLLCSLRTFAWQPLARSVSCEAALSGFCFAAISRFTACSPHGGLLCSRQPFRSVSLQSGHGFTLRPSGFCFAAFAGLLGSLWPARCLARQPSRFLLCSRQPFHSLTSAAWSRFYLAAITVLLGSLRGCAWQPLARSVSCEAALTGFCFVAVSRFAACLCSLVTALPCSRQGFALQPSPVCLAAFGRSVSCEAALTGVCFAAAAVSQRDVAVWSRFYLAVITVLLGSLRGFAWQPLARSVSCEAALTGFCFAAVSRFAACLCSLVTALPCGHQGFALQPSRLCLAAFGLLGILRGSPHGVLLCSRQPFHSLTLQPGHGFTLRPSRFCFAAFAGLLGSLWPARCLARQPSRGFALQPSAVSQLDFAAWSRFYLATIMVLLGSLRGCAWQPLARSVSCEAALTGFCLQPSAVSQLVFAVWQPSRGFALQPSAVSQLDFAAWSRFTLRPSRFCLAAFAVVLGSLWPARCLARQPSRGFALQPSDVSQLVFAVWSRLYLAAIRVLLCSLRGFAWQPLARSVSCEAALTGCFVLQPSAVSQRVFAVWFPLGLAVRVKSDSRGALGAILKLCSPSPLLNTVVREIALDLSSGSYDISVLEHTPGVTNFFPDALSRQPPCPDPKPFPVELATANRTLIPARTSDLWRAGSFRALLGDALDFGVNSDYKHTRLLPSPGAQGLSLPPSAAASCLPPPGLERLSLSAGDWRMMCEKDAVLPLPLRRRSQSEVPTSSTKAPNSSTTASSCVGRRACLREDTDSDGEDEGPETGCLESPKASDHLSAALAVEELHKAKEYGGANRPPAVFFALASANGLVVSKAIEGQEPKVVARSSGQLELGVPVLCIIEMLPPVGPSSGYFGPVRPPQLRLSLGEGGSEILLFLPEEYDPEALVWPVTRGGDAEFFDIDLKDQAWARNQIYASDLVPSGVDAAEADRAPRSSEGQSDPAAPQAPQAAEESSSGSGCRQQ</sequence>
<keyword evidence="4" id="KW-1133">Transmembrane helix</keyword>
<feature type="transmembrane region" description="Helical" evidence="4">
    <location>
        <begin position="1079"/>
        <end position="1101"/>
    </location>
</feature>
<evidence type="ECO:0000256" key="2">
    <source>
        <dbReference type="PROSITE-ProRule" id="PRU00117"/>
    </source>
</evidence>
<keyword evidence="1" id="KW-0677">Repeat</keyword>
<keyword evidence="4" id="KW-0472">Membrane</keyword>
<evidence type="ECO:0000256" key="1">
    <source>
        <dbReference type="ARBA" id="ARBA00022737"/>
    </source>
</evidence>
<feature type="compositionally biased region" description="Acidic residues" evidence="3">
    <location>
        <begin position="1687"/>
        <end position="1696"/>
    </location>
</feature>
<dbReference type="InterPro" id="IPR036612">
    <property type="entry name" value="KH_dom_type_1_sf"/>
</dbReference>
<dbReference type="SUPFAM" id="SSF54791">
    <property type="entry name" value="Eukaryotic type KH-domain (KH-domain type I)"/>
    <property type="match status" value="2"/>
</dbReference>
<dbReference type="SMART" id="SM00322">
    <property type="entry name" value="KH"/>
    <property type="match status" value="2"/>
</dbReference>
<feature type="non-terminal residue" evidence="6">
    <location>
        <position position="1"/>
    </location>
</feature>
<feature type="region of interest" description="Disordered" evidence="3">
    <location>
        <begin position="1"/>
        <end position="65"/>
    </location>
</feature>
<feature type="transmembrane region" description="Helical" evidence="4">
    <location>
        <begin position="881"/>
        <end position="903"/>
    </location>
</feature>
<feature type="transmembrane region" description="Helical" evidence="4">
    <location>
        <begin position="1153"/>
        <end position="1170"/>
    </location>
</feature>
<dbReference type="Pfam" id="PF00013">
    <property type="entry name" value="KH_1"/>
    <property type="match status" value="2"/>
</dbReference>
<feature type="compositionally biased region" description="Polar residues" evidence="3">
    <location>
        <begin position="1657"/>
        <end position="1673"/>
    </location>
</feature>
<feature type="transmembrane region" description="Helical" evidence="4">
    <location>
        <begin position="1047"/>
        <end position="1067"/>
    </location>
</feature>
<evidence type="ECO:0000313" key="7">
    <source>
        <dbReference type="Proteomes" id="UP000626109"/>
    </source>
</evidence>
<evidence type="ECO:0000256" key="4">
    <source>
        <dbReference type="SAM" id="Phobius"/>
    </source>
</evidence>
<dbReference type="EMBL" id="CAJNNW010035585">
    <property type="protein sequence ID" value="CAE8728649.1"/>
    <property type="molecule type" value="Genomic_DNA"/>
</dbReference>
<evidence type="ECO:0000259" key="5">
    <source>
        <dbReference type="SMART" id="SM00322"/>
    </source>
</evidence>
<organism evidence="6 7">
    <name type="scientific">Polarella glacialis</name>
    <name type="common">Dinoflagellate</name>
    <dbReference type="NCBI Taxonomy" id="89957"/>
    <lineage>
        <taxon>Eukaryota</taxon>
        <taxon>Sar</taxon>
        <taxon>Alveolata</taxon>
        <taxon>Dinophyceae</taxon>
        <taxon>Suessiales</taxon>
        <taxon>Suessiaceae</taxon>
        <taxon>Polarella</taxon>
    </lineage>
</organism>
<feature type="compositionally biased region" description="Low complexity" evidence="3">
    <location>
        <begin position="469"/>
        <end position="492"/>
    </location>
</feature>
<feature type="transmembrane region" description="Helical" evidence="4">
    <location>
        <begin position="1182"/>
        <end position="1207"/>
    </location>
</feature>
<dbReference type="PROSITE" id="PS50084">
    <property type="entry name" value="KH_TYPE_1"/>
    <property type="match status" value="2"/>
</dbReference>
<keyword evidence="4" id="KW-0812">Transmembrane</keyword>
<dbReference type="CDD" id="cd00105">
    <property type="entry name" value="KH-I"/>
    <property type="match status" value="1"/>
</dbReference>
<dbReference type="Gene3D" id="3.30.1370.10">
    <property type="entry name" value="K Homology domain, type 1"/>
    <property type="match status" value="2"/>
</dbReference>
<feature type="region of interest" description="Disordered" evidence="3">
    <location>
        <begin position="1855"/>
        <end position="1896"/>
    </location>
</feature>
<dbReference type="InterPro" id="IPR004087">
    <property type="entry name" value="KH_dom"/>
</dbReference>
<feature type="domain" description="K Homology" evidence="5">
    <location>
        <begin position="62"/>
        <end position="135"/>
    </location>
</feature>
<evidence type="ECO:0000256" key="3">
    <source>
        <dbReference type="SAM" id="MobiDB-lite"/>
    </source>
</evidence>
<protein>
    <recommendedName>
        <fullName evidence="5">K Homology domain-containing protein</fullName>
    </recommendedName>
</protein>